<feature type="binding site" evidence="3">
    <location>
        <position position="207"/>
    </location>
    <ligand>
        <name>a divalent metal cation</name>
        <dbReference type="ChEBI" id="CHEBI:60240"/>
    </ligand>
</feature>
<dbReference type="InterPro" id="IPR005511">
    <property type="entry name" value="SMP-30"/>
</dbReference>
<dbReference type="InterPro" id="IPR013658">
    <property type="entry name" value="SGL"/>
</dbReference>
<dbReference type="PANTHER" id="PTHR10907">
    <property type="entry name" value="REGUCALCIN"/>
    <property type="match status" value="1"/>
</dbReference>
<feature type="domain" description="SMP-30/Gluconolactonase/LRE-like region" evidence="4">
    <location>
        <begin position="15"/>
        <end position="265"/>
    </location>
</feature>
<dbReference type="RefSeq" id="WP_176354026.1">
    <property type="nucleotide sequence ID" value="NZ_JABWDU010000003.1"/>
</dbReference>
<dbReference type="InterPro" id="IPR011042">
    <property type="entry name" value="6-blade_b-propeller_TolB-like"/>
</dbReference>
<feature type="binding site" evidence="3">
    <location>
        <position position="17"/>
    </location>
    <ligand>
        <name>a divalent metal cation</name>
        <dbReference type="ChEBI" id="CHEBI:60240"/>
    </ligand>
</feature>
<dbReference type="PRINTS" id="PR01790">
    <property type="entry name" value="SMP30FAMILY"/>
</dbReference>
<evidence type="ECO:0000256" key="3">
    <source>
        <dbReference type="PIRSR" id="PIRSR605511-2"/>
    </source>
</evidence>
<protein>
    <submittedName>
        <fullName evidence="5">SMP-30/gluconolactonase/LRE family protein</fullName>
    </submittedName>
</protein>
<dbReference type="AlphaFoldDB" id="A0A7Y6Q7R9"/>
<feature type="binding site" evidence="3">
    <location>
        <position position="158"/>
    </location>
    <ligand>
        <name>a divalent metal cation</name>
        <dbReference type="ChEBI" id="CHEBI:60240"/>
    </ligand>
</feature>
<dbReference type="SUPFAM" id="SSF63829">
    <property type="entry name" value="Calcium-dependent phosphotriesterase"/>
    <property type="match status" value="1"/>
</dbReference>
<evidence type="ECO:0000313" key="5">
    <source>
        <dbReference type="EMBL" id="NVD40571.1"/>
    </source>
</evidence>
<evidence type="ECO:0000259" key="4">
    <source>
        <dbReference type="Pfam" id="PF08450"/>
    </source>
</evidence>
<keyword evidence="3" id="KW-0862">Zinc</keyword>
<evidence type="ECO:0000313" key="6">
    <source>
        <dbReference type="Proteomes" id="UP000520198"/>
    </source>
</evidence>
<dbReference type="GO" id="GO:0005509">
    <property type="term" value="F:calcium ion binding"/>
    <property type="evidence" value="ECO:0007669"/>
    <property type="project" value="TreeGrafter"/>
</dbReference>
<gene>
    <name evidence="5" type="ORF">HT585_17010</name>
</gene>
<comment type="similarity">
    <text evidence="1">Belongs to the SMP-30/CGR1 family.</text>
</comment>
<keyword evidence="6" id="KW-1185">Reference proteome</keyword>
<dbReference type="Pfam" id="PF08450">
    <property type="entry name" value="SGL"/>
    <property type="match status" value="1"/>
</dbReference>
<proteinExistence type="inferred from homology"/>
<feature type="binding site" evidence="3">
    <location>
        <position position="101"/>
    </location>
    <ligand>
        <name>substrate</name>
    </ligand>
</feature>
<comment type="cofactor">
    <cofactor evidence="3">
        <name>Zn(2+)</name>
        <dbReference type="ChEBI" id="CHEBI:29105"/>
    </cofactor>
    <text evidence="3">Binds 1 divalent metal cation per subunit.</text>
</comment>
<dbReference type="GO" id="GO:0004341">
    <property type="term" value="F:gluconolactonase activity"/>
    <property type="evidence" value="ECO:0007669"/>
    <property type="project" value="TreeGrafter"/>
</dbReference>
<evidence type="ECO:0000256" key="2">
    <source>
        <dbReference type="PIRSR" id="PIRSR605511-1"/>
    </source>
</evidence>
<accession>A0A7Y6Q7R9</accession>
<evidence type="ECO:0000256" key="1">
    <source>
        <dbReference type="ARBA" id="ARBA00008853"/>
    </source>
</evidence>
<dbReference type="Proteomes" id="UP000520198">
    <property type="component" value="Unassembled WGS sequence"/>
</dbReference>
<keyword evidence="3" id="KW-0479">Metal-binding</keyword>
<reference evidence="5 6" key="1">
    <citation type="submission" date="2020-06" db="EMBL/GenBank/DDBJ databases">
        <authorList>
            <person name="Grouzdev D.S."/>
        </authorList>
    </citation>
    <scope>NUCLEOTIDE SEQUENCE [LARGE SCALE GENOMIC DNA]</scope>
    <source>
        <strain evidence="5 6">HO-A22</strain>
    </source>
</reference>
<dbReference type="Gene3D" id="2.120.10.30">
    <property type="entry name" value="TolB, C-terminal domain"/>
    <property type="match status" value="1"/>
</dbReference>
<name>A0A7Y6Q7R9_9HYPH</name>
<feature type="binding site" evidence="3">
    <location>
        <position position="103"/>
    </location>
    <ligand>
        <name>substrate</name>
    </ligand>
</feature>
<feature type="active site" description="Proton donor/acceptor" evidence="2">
    <location>
        <position position="207"/>
    </location>
</feature>
<dbReference type="GO" id="GO:0019853">
    <property type="term" value="P:L-ascorbic acid biosynthetic process"/>
    <property type="evidence" value="ECO:0007669"/>
    <property type="project" value="TreeGrafter"/>
</dbReference>
<sequence>MERSVTCVAPVGDKCGEGAVWSASEQALYWSDINRFLVHRYDEASGSVRSWLFDEPVVAVSLTDEPGRFLLALASKLVWWWPEGDRREDQGFRLPSYPRVRLNDGRADPAGNFWVGSMKNNVLPDGELGETAAGEGILYRIAPDGAVSEWRRGLGISNTLCWSPDRRTFYFADTLANKIYAFDYAVADGSISNERPFLADFSRGSPDGSAMDSDGYLWNCRFGGGCIARLSPEGAVAEVIEMPVTNITTCTFGGADLKTLYVTTASILSKPGERLAGSLFALEVETPGLAENRFGSTVST</sequence>
<dbReference type="EMBL" id="JABWDU010000003">
    <property type="protein sequence ID" value="NVD40571.1"/>
    <property type="molecule type" value="Genomic_DNA"/>
</dbReference>
<dbReference type="PANTHER" id="PTHR10907:SF47">
    <property type="entry name" value="REGUCALCIN"/>
    <property type="match status" value="1"/>
</dbReference>
<comment type="caution">
    <text evidence="5">The sequence shown here is derived from an EMBL/GenBank/DDBJ whole genome shotgun (WGS) entry which is preliminary data.</text>
</comment>
<organism evidence="5 6">
    <name type="scientific">Ensifer oleiphilus</name>
    <dbReference type="NCBI Taxonomy" id="2742698"/>
    <lineage>
        <taxon>Bacteria</taxon>
        <taxon>Pseudomonadati</taxon>
        <taxon>Pseudomonadota</taxon>
        <taxon>Alphaproteobacteria</taxon>
        <taxon>Hyphomicrobiales</taxon>
        <taxon>Rhizobiaceae</taxon>
        <taxon>Sinorhizobium/Ensifer group</taxon>
        <taxon>Ensifer</taxon>
    </lineage>
</organism>